<dbReference type="InParanoid" id="A0A7J6JAF0"/>
<sequence length="110" mass="12053">MSVVRQLADEEQYKSLYKDDASNATGDTAEQDRDDSHRVASMGGVPELVDGPLDGVVYTLMPMDVIKIIVNGGCAEIFLTVPDNGAPPFVSFKCPSGHAREFVTERRQFM</sequence>
<proteinExistence type="predicted"/>
<organism evidence="2 3">
    <name type="scientific">Colletotrichum fructicola (strain Nara gc5)</name>
    <name type="common">Anthracnose fungus</name>
    <name type="synonym">Colletotrichum gloeosporioides (strain Nara gc5)</name>
    <dbReference type="NCBI Taxonomy" id="1213859"/>
    <lineage>
        <taxon>Eukaryota</taxon>
        <taxon>Fungi</taxon>
        <taxon>Dikarya</taxon>
        <taxon>Ascomycota</taxon>
        <taxon>Pezizomycotina</taxon>
        <taxon>Sordariomycetes</taxon>
        <taxon>Hypocreomycetidae</taxon>
        <taxon>Glomerellales</taxon>
        <taxon>Glomerellaceae</taxon>
        <taxon>Colletotrichum</taxon>
        <taxon>Colletotrichum gloeosporioides species complex</taxon>
    </lineage>
</organism>
<dbReference type="AlphaFoldDB" id="A0A7J6JAF0"/>
<dbReference type="RefSeq" id="XP_066009156.1">
    <property type="nucleotide sequence ID" value="XM_066151573.1"/>
</dbReference>
<reference evidence="2 3" key="2">
    <citation type="submission" date="2020-04" db="EMBL/GenBank/DDBJ databases">
        <title>Genome sequencing and assembly of multiple isolates from the Colletotrichum gloeosporioides species complex.</title>
        <authorList>
            <person name="Gan P."/>
            <person name="Shirasu K."/>
        </authorList>
    </citation>
    <scope>NUCLEOTIDE SEQUENCE [LARGE SCALE GENOMIC DNA]</scope>
    <source>
        <strain evidence="2 3">Nara gc5</strain>
    </source>
</reference>
<accession>A0A7J6JAF0</accession>
<dbReference type="EMBL" id="ANPB02000003">
    <property type="protein sequence ID" value="KAF4486929.1"/>
    <property type="molecule type" value="Genomic_DNA"/>
</dbReference>
<keyword evidence="3" id="KW-1185">Reference proteome</keyword>
<reference evidence="2 3" key="1">
    <citation type="submission" date="2012-08" db="EMBL/GenBank/DDBJ databases">
        <authorList>
            <person name="Gan P.H.P."/>
            <person name="Ikeda K."/>
            <person name="Irieda H."/>
            <person name="Narusaka M."/>
            <person name="O'Connell R.J."/>
            <person name="Narusaka Y."/>
            <person name="Takano Y."/>
            <person name="Kubo Y."/>
            <person name="Shirasu K."/>
        </authorList>
    </citation>
    <scope>NUCLEOTIDE SEQUENCE [LARGE SCALE GENOMIC DNA]</scope>
    <source>
        <strain evidence="2 3">Nara gc5</strain>
    </source>
</reference>
<evidence type="ECO:0000313" key="2">
    <source>
        <dbReference type="EMBL" id="KAF4486929.1"/>
    </source>
</evidence>
<dbReference type="Proteomes" id="UP000011096">
    <property type="component" value="Unassembled WGS sequence"/>
</dbReference>
<evidence type="ECO:0000313" key="3">
    <source>
        <dbReference type="Proteomes" id="UP000011096"/>
    </source>
</evidence>
<protein>
    <submittedName>
        <fullName evidence="2">Uncharacterized protein</fullName>
    </submittedName>
</protein>
<evidence type="ECO:0000256" key="1">
    <source>
        <dbReference type="SAM" id="MobiDB-lite"/>
    </source>
</evidence>
<gene>
    <name evidence="2" type="ORF">CGGC5_v005899</name>
</gene>
<feature type="region of interest" description="Disordered" evidence="1">
    <location>
        <begin position="15"/>
        <end position="44"/>
    </location>
</feature>
<name>A0A7J6JAF0_COLFN</name>
<dbReference type="GeneID" id="90979850"/>
<comment type="caution">
    <text evidence="2">The sequence shown here is derived from an EMBL/GenBank/DDBJ whole genome shotgun (WGS) entry which is preliminary data.</text>
</comment>